<feature type="domain" description="AB hydrolase-1" evidence="1">
    <location>
        <begin position="9"/>
        <end position="244"/>
    </location>
</feature>
<dbReference type="Gene3D" id="3.40.50.1820">
    <property type="entry name" value="alpha/beta hydrolase"/>
    <property type="match status" value="1"/>
</dbReference>
<gene>
    <name evidence="2" type="ORF">CLIM01_04957</name>
</gene>
<dbReference type="InterPro" id="IPR052897">
    <property type="entry name" value="Sec-Metab_Biosynth_Hydrolase"/>
</dbReference>
<keyword evidence="3" id="KW-1185">Reference proteome</keyword>
<dbReference type="SUPFAM" id="SSF53474">
    <property type="entry name" value="alpha/beta-Hydrolases"/>
    <property type="match status" value="1"/>
</dbReference>
<name>A0ABQ9Q1X2_9PEZI</name>
<proteinExistence type="predicted"/>
<protein>
    <recommendedName>
        <fullName evidence="1">AB hydrolase-1 domain-containing protein</fullName>
    </recommendedName>
</protein>
<comment type="caution">
    <text evidence="2">The sequence shown here is derived from an EMBL/GenBank/DDBJ whole genome shotgun (WGS) entry which is preliminary data.</text>
</comment>
<organism evidence="2 3">
    <name type="scientific">Colletotrichum limetticola</name>
    <dbReference type="NCBI Taxonomy" id="1209924"/>
    <lineage>
        <taxon>Eukaryota</taxon>
        <taxon>Fungi</taxon>
        <taxon>Dikarya</taxon>
        <taxon>Ascomycota</taxon>
        <taxon>Pezizomycotina</taxon>
        <taxon>Sordariomycetes</taxon>
        <taxon>Hypocreomycetidae</taxon>
        <taxon>Glomerellales</taxon>
        <taxon>Glomerellaceae</taxon>
        <taxon>Colletotrichum</taxon>
        <taxon>Colletotrichum acutatum species complex</taxon>
    </lineage>
</organism>
<dbReference type="InterPro" id="IPR000073">
    <property type="entry name" value="AB_hydrolase_1"/>
</dbReference>
<dbReference type="PANTHER" id="PTHR37017:SF11">
    <property type="entry name" value="ESTERASE_LIPASE_THIOESTERASE DOMAIN-CONTAINING PROTEIN"/>
    <property type="match status" value="1"/>
</dbReference>
<evidence type="ECO:0000259" key="1">
    <source>
        <dbReference type="Pfam" id="PF12697"/>
    </source>
</evidence>
<evidence type="ECO:0000313" key="2">
    <source>
        <dbReference type="EMBL" id="KAK0377686.1"/>
    </source>
</evidence>
<sequence>MSSRTPPTFLLVPGAWHRPWSFDLLRDDLHGRGFSTETVTLAGVGSTDVNVGLEQDTAAVRTELQKLIDDGREVVVVAHSYGGVPTANAVEGFNYKDRVVQSKTGGVLMVVYMTSFAIGAGSALSDGAGSVPWWDVKVGQHSHAGSGNFISPLNPISVFYADVEPALAAKAVEALRPQPFKTFQDKSGFEPWNEGFEMGYIFAENDQAIPLDLQIMMASQFSPSSFTASLSASHSPFLSMPKDLGDALQQAAKTAVAKTEGLR</sequence>
<dbReference type="PANTHER" id="PTHR37017">
    <property type="entry name" value="AB HYDROLASE-1 DOMAIN-CONTAINING PROTEIN-RELATED"/>
    <property type="match status" value="1"/>
</dbReference>
<reference evidence="2" key="1">
    <citation type="submission" date="2023-04" db="EMBL/GenBank/DDBJ databases">
        <title>Colletotrichum limetticola genome sequence.</title>
        <authorList>
            <person name="Baroncelli R."/>
        </authorList>
    </citation>
    <scope>NUCLEOTIDE SEQUENCE</scope>
    <source>
        <strain evidence="2">KLA-Anderson</strain>
    </source>
</reference>
<dbReference type="EMBL" id="JARUPT010000120">
    <property type="protein sequence ID" value="KAK0377686.1"/>
    <property type="molecule type" value="Genomic_DNA"/>
</dbReference>
<accession>A0ABQ9Q1X2</accession>
<dbReference type="InterPro" id="IPR029058">
    <property type="entry name" value="AB_hydrolase_fold"/>
</dbReference>
<dbReference type="Pfam" id="PF12697">
    <property type="entry name" value="Abhydrolase_6"/>
    <property type="match status" value="1"/>
</dbReference>
<dbReference type="Proteomes" id="UP001169217">
    <property type="component" value="Unassembled WGS sequence"/>
</dbReference>
<evidence type="ECO:0000313" key="3">
    <source>
        <dbReference type="Proteomes" id="UP001169217"/>
    </source>
</evidence>